<keyword evidence="1" id="KW-0732">Signal</keyword>
<name>A0A8G2BIE5_9PROT</name>
<dbReference type="OrthoDB" id="1679673at2"/>
<gene>
    <name evidence="2" type="ORF">SAMN05660686_02342</name>
</gene>
<sequence length="216" mass="23739">MLRIWRTFVIGLALTLGVALAAREAAAHPHVWIDLRTTVVMDDQGRVTAIGQEWLFDPIYSAYVTGGLDPASDKARKALDDLLGESMSNLREYDYFMRVRADGGRLALEDARDTSAAMRGDRMLYRFTVPLSDPVDPRSRDLDIAVFDPTYYIEMLHLEGDVIAFQGANQTGCGARIIEPAPDMNAIALAQSLDRNAAADDTLGAQFAETVIIACK</sequence>
<protein>
    <submittedName>
        <fullName evidence="2">ABC-type uncharacterized transport system, substrate-binding protein</fullName>
    </submittedName>
</protein>
<dbReference type="Pfam" id="PF06226">
    <property type="entry name" value="DUF1007"/>
    <property type="match status" value="1"/>
</dbReference>
<dbReference type="InterPro" id="IPR010412">
    <property type="entry name" value="DUF1007"/>
</dbReference>
<dbReference type="RefSeq" id="WP_093150418.1">
    <property type="nucleotide sequence ID" value="NZ_FNBW01000006.1"/>
</dbReference>
<dbReference type="EMBL" id="FNBW01000006">
    <property type="protein sequence ID" value="SDF78038.1"/>
    <property type="molecule type" value="Genomic_DNA"/>
</dbReference>
<feature type="chain" id="PRO_5034141555" evidence="1">
    <location>
        <begin position="22"/>
        <end position="216"/>
    </location>
</feature>
<evidence type="ECO:0000313" key="3">
    <source>
        <dbReference type="Proteomes" id="UP000198615"/>
    </source>
</evidence>
<dbReference type="AlphaFoldDB" id="A0A8G2BIE5"/>
<proteinExistence type="predicted"/>
<keyword evidence="3" id="KW-1185">Reference proteome</keyword>
<comment type="caution">
    <text evidence="2">The sequence shown here is derived from an EMBL/GenBank/DDBJ whole genome shotgun (WGS) entry which is preliminary data.</text>
</comment>
<reference evidence="2 3" key="1">
    <citation type="submission" date="2016-10" db="EMBL/GenBank/DDBJ databases">
        <authorList>
            <person name="Varghese N."/>
            <person name="Submissions S."/>
        </authorList>
    </citation>
    <scope>NUCLEOTIDE SEQUENCE [LARGE SCALE GENOMIC DNA]</scope>
    <source>
        <strain evidence="2 3">DSM 18839</strain>
    </source>
</reference>
<accession>A0A8G2BIE5</accession>
<evidence type="ECO:0000256" key="1">
    <source>
        <dbReference type="SAM" id="SignalP"/>
    </source>
</evidence>
<dbReference type="Proteomes" id="UP000198615">
    <property type="component" value="Unassembled WGS sequence"/>
</dbReference>
<organism evidence="2 3">
    <name type="scientific">Thalassobaculum litoreum DSM 18839</name>
    <dbReference type="NCBI Taxonomy" id="1123362"/>
    <lineage>
        <taxon>Bacteria</taxon>
        <taxon>Pseudomonadati</taxon>
        <taxon>Pseudomonadota</taxon>
        <taxon>Alphaproteobacteria</taxon>
        <taxon>Rhodospirillales</taxon>
        <taxon>Thalassobaculaceae</taxon>
        <taxon>Thalassobaculum</taxon>
    </lineage>
</organism>
<evidence type="ECO:0000313" key="2">
    <source>
        <dbReference type="EMBL" id="SDF78038.1"/>
    </source>
</evidence>
<feature type="signal peptide" evidence="1">
    <location>
        <begin position="1"/>
        <end position="21"/>
    </location>
</feature>